<feature type="region of interest" description="Disordered" evidence="1">
    <location>
        <begin position="1"/>
        <end position="21"/>
    </location>
</feature>
<comment type="caution">
    <text evidence="2">The sequence shown here is derived from an EMBL/GenBank/DDBJ whole genome shotgun (WGS) entry which is preliminary data.</text>
</comment>
<dbReference type="AlphaFoldDB" id="A0AAV3RMC6"/>
<sequence>MKKQKKRKNPLPEEDTSKVVASSVDPSLLVRVPNDHRINVENVLDDKMKLVVAEWGQNISPPPDVGSIVLPVGDGSSLSTGVGLVGPQNGNVAALAPDNVDGSHGADGILAQVVSAKSTVTPVSRPNVEDGSLSVGSQVVPITGQVLVFKAGGSGGGSVGKTVTSNVRKPMAAGLVKQRAKQAQPRNSGNTHGIDSAFNPAIPPTPLPNRPEVAVPGAVPAGSPEGIKVRPQFSELLKDNRIVGNGLKLQQYDPMENDDDVVLDASDEIPFVETWGYCLIGCFTGPFPGRHALDSLIKSWNVKCRIIPYGKGWTVFRFATDEDRFRCSNVGFVSRVPLSVWSESGLSKIASKVGIPMYTDKVTKKRTKMNYARCLVDIDVSKPPVLEFGVKLSGGRRYVQKVTYECYPDYCCDCKAFGHNVFKCPKNSKAAEAPVAPPPVVPRKVPNVNPVPVATHMVTRSRTRVKARGVAPPKEPLLKDCVNVLIVYGSLSGEIGGVDTVDAPLFKGKD</sequence>
<organism evidence="2 3">
    <name type="scientific">Lithospermum erythrorhizon</name>
    <name type="common">Purple gromwell</name>
    <name type="synonym">Lithospermum officinale var. erythrorhizon</name>
    <dbReference type="NCBI Taxonomy" id="34254"/>
    <lineage>
        <taxon>Eukaryota</taxon>
        <taxon>Viridiplantae</taxon>
        <taxon>Streptophyta</taxon>
        <taxon>Embryophyta</taxon>
        <taxon>Tracheophyta</taxon>
        <taxon>Spermatophyta</taxon>
        <taxon>Magnoliopsida</taxon>
        <taxon>eudicotyledons</taxon>
        <taxon>Gunneridae</taxon>
        <taxon>Pentapetalae</taxon>
        <taxon>asterids</taxon>
        <taxon>lamiids</taxon>
        <taxon>Boraginales</taxon>
        <taxon>Boraginaceae</taxon>
        <taxon>Boraginoideae</taxon>
        <taxon>Lithospermeae</taxon>
        <taxon>Lithospermum</taxon>
    </lineage>
</organism>
<dbReference type="InterPro" id="IPR040256">
    <property type="entry name" value="At4g02000-like"/>
</dbReference>
<dbReference type="PANTHER" id="PTHR31286">
    <property type="entry name" value="GLYCINE-RICH CELL WALL STRUCTURAL PROTEIN 1.8-LIKE"/>
    <property type="match status" value="1"/>
</dbReference>
<name>A0AAV3RMC6_LITER</name>
<dbReference type="Proteomes" id="UP001454036">
    <property type="component" value="Unassembled WGS sequence"/>
</dbReference>
<reference evidence="2 3" key="1">
    <citation type="submission" date="2024-01" db="EMBL/GenBank/DDBJ databases">
        <title>The complete chloroplast genome sequence of Lithospermum erythrorhizon: insights into the phylogenetic relationship among Boraginaceae species and the maternal lineages of purple gromwells.</title>
        <authorList>
            <person name="Okada T."/>
            <person name="Watanabe K."/>
        </authorList>
    </citation>
    <scope>NUCLEOTIDE SEQUENCE [LARGE SCALE GENOMIC DNA]</scope>
</reference>
<dbReference type="PANTHER" id="PTHR31286:SF180">
    <property type="entry name" value="OS10G0362600 PROTEIN"/>
    <property type="match status" value="1"/>
</dbReference>
<feature type="compositionally biased region" description="Polar residues" evidence="1">
    <location>
        <begin position="184"/>
        <end position="193"/>
    </location>
</feature>
<gene>
    <name evidence="2" type="ORF">LIER_30345</name>
</gene>
<evidence type="ECO:0000313" key="3">
    <source>
        <dbReference type="Proteomes" id="UP001454036"/>
    </source>
</evidence>
<keyword evidence="3" id="KW-1185">Reference proteome</keyword>
<accession>A0AAV3RMC6</accession>
<dbReference type="EMBL" id="BAABME010010817">
    <property type="protein sequence ID" value="GAA0182258.1"/>
    <property type="molecule type" value="Genomic_DNA"/>
</dbReference>
<proteinExistence type="predicted"/>
<protein>
    <recommendedName>
        <fullName evidence="4">DUF4283 domain-containing protein</fullName>
    </recommendedName>
</protein>
<feature type="region of interest" description="Disordered" evidence="1">
    <location>
        <begin position="174"/>
        <end position="207"/>
    </location>
</feature>
<evidence type="ECO:0000313" key="2">
    <source>
        <dbReference type="EMBL" id="GAA0182258.1"/>
    </source>
</evidence>
<evidence type="ECO:0000256" key="1">
    <source>
        <dbReference type="SAM" id="MobiDB-lite"/>
    </source>
</evidence>
<evidence type="ECO:0008006" key="4">
    <source>
        <dbReference type="Google" id="ProtNLM"/>
    </source>
</evidence>